<dbReference type="HOGENOM" id="CLU_1573061_0_0_1"/>
<evidence type="ECO:0000313" key="2">
    <source>
        <dbReference type="EnsemblPlants" id="OB07G10040.1"/>
    </source>
</evidence>
<accession>J3MHX3</accession>
<dbReference type="AlphaFoldDB" id="J3MHX3"/>
<name>J3MHX3_ORYBR</name>
<evidence type="ECO:0000256" key="1">
    <source>
        <dbReference type="SAM" id="MobiDB-lite"/>
    </source>
</evidence>
<sequence length="170" mass="18163">MLRSARMSPMTERTWRTASTTLPVPASPLVRIMAAPSRMRRRASPRSRQPQTKGTRKLCLADGFQDLGLDEVADAGLGHDGDGDGALDVADEARVGHAGDAALARMSAGTRSRAMTAQAPASSAMRAWSGVTTSMMTPPRSIWARPTLTEKVADLWLEGSRRAAPLVPEP</sequence>
<dbReference type="Gramene" id="OB07G10040.1">
    <property type="protein sequence ID" value="OB07G10040.1"/>
    <property type="gene ID" value="OB07G10040"/>
</dbReference>
<keyword evidence="3" id="KW-1185">Reference proteome</keyword>
<proteinExistence type="predicted"/>
<organism evidence="2">
    <name type="scientific">Oryza brachyantha</name>
    <name type="common">malo sina</name>
    <dbReference type="NCBI Taxonomy" id="4533"/>
    <lineage>
        <taxon>Eukaryota</taxon>
        <taxon>Viridiplantae</taxon>
        <taxon>Streptophyta</taxon>
        <taxon>Embryophyta</taxon>
        <taxon>Tracheophyta</taxon>
        <taxon>Spermatophyta</taxon>
        <taxon>Magnoliopsida</taxon>
        <taxon>Liliopsida</taxon>
        <taxon>Poales</taxon>
        <taxon>Poaceae</taxon>
        <taxon>BOP clade</taxon>
        <taxon>Oryzoideae</taxon>
        <taxon>Oryzeae</taxon>
        <taxon>Oryzinae</taxon>
        <taxon>Oryza</taxon>
    </lineage>
</organism>
<dbReference type="EnsemblPlants" id="OB07G10040.1">
    <property type="protein sequence ID" value="OB07G10040.1"/>
    <property type="gene ID" value="OB07G10040"/>
</dbReference>
<dbReference type="Proteomes" id="UP000006038">
    <property type="component" value="Chromosome 7"/>
</dbReference>
<reference evidence="2" key="2">
    <citation type="submission" date="2013-04" db="UniProtKB">
        <authorList>
            <consortium name="EnsemblPlants"/>
        </authorList>
    </citation>
    <scope>IDENTIFICATION</scope>
</reference>
<protein>
    <submittedName>
        <fullName evidence="2">Uncharacterized protein</fullName>
    </submittedName>
</protein>
<feature type="region of interest" description="Disordered" evidence="1">
    <location>
        <begin position="35"/>
        <end position="55"/>
    </location>
</feature>
<evidence type="ECO:0000313" key="3">
    <source>
        <dbReference type="Proteomes" id="UP000006038"/>
    </source>
</evidence>
<reference evidence="2" key="1">
    <citation type="journal article" date="2013" name="Nat. Commun.">
        <title>Whole-genome sequencing of Oryza brachyantha reveals mechanisms underlying Oryza genome evolution.</title>
        <authorList>
            <person name="Chen J."/>
            <person name="Huang Q."/>
            <person name="Gao D."/>
            <person name="Wang J."/>
            <person name="Lang Y."/>
            <person name="Liu T."/>
            <person name="Li B."/>
            <person name="Bai Z."/>
            <person name="Luis Goicoechea J."/>
            <person name="Liang C."/>
            <person name="Chen C."/>
            <person name="Zhang W."/>
            <person name="Sun S."/>
            <person name="Liao Y."/>
            <person name="Zhang X."/>
            <person name="Yang L."/>
            <person name="Song C."/>
            <person name="Wang M."/>
            <person name="Shi J."/>
            <person name="Liu G."/>
            <person name="Liu J."/>
            <person name="Zhou H."/>
            <person name="Zhou W."/>
            <person name="Yu Q."/>
            <person name="An N."/>
            <person name="Chen Y."/>
            <person name="Cai Q."/>
            <person name="Wang B."/>
            <person name="Liu B."/>
            <person name="Min J."/>
            <person name="Huang Y."/>
            <person name="Wu H."/>
            <person name="Li Z."/>
            <person name="Zhang Y."/>
            <person name="Yin Y."/>
            <person name="Song W."/>
            <person name="Jiang J."/>
            <person name="Jackson S.A."/>
            <person name="Wing R.A."/>
            <person name="Wang J."/>
            <person name="Chen M."/>
        </authorList>
    </citation>
    <scope>NUCLEOTIDE SEQUENCE [LARGE SCALE GENOMIC DNA]</scope>
    <source>
        <strain evidence="2">cv. IRGC 101232</strain>
    </source>
</reference>